<evidence type="ECO:0000313" key="2">
    <source>
        <dbReference type="Proteomes" id="UP001529510"/>
    </source>
</evidence>
<protein>
    <submittedName>
        <fullName evidence="1">Uncharacterized protein</fullName>
    </submittedName>
</protein>
<dbReference type="Proteomes" id="UP001529510">
    <property type="component" value="Unassembled WGS sequence"/>
</dbReference>
<keyword evidence="2" id="KW-1185">Reference proteome</keyword>
<proteinExistence type="predicted"/>
<accession>A0ABD0MSH7</accession>
<dbReference type="AlphaFoldDB" id="A0ABD0MSH7"/>
<organism evidence="1 2">
    <name type="scientific">Cirrhinus mrigala</name>
    <name type="common">Mrigala</name>
    <dbReference type="NCBI Taxonomy" id="683832"/>
    <lineage>
        <taxon>Eukaryota</taxon>
        <taxon>Metazoa</taxon>
        <taxon>Chordata</taxon>
        <taxon>Craniata</taxon>
        <taxon>Vertebrata</taxon>
        <taxon>Euteleostomi</taxon>
        <taxon>Actinopterygii</taxon>
        <taxon>Neopterygii</taxon>
        <taxon>Teleostei</taxon>
        <taxon>Ostariophysi</taxon>
        <taxon>Cypriniformes</taxon>
        <taxon>Cyprinidae</taxon>
        <taxon>Labeoninae</taxon>
        <taxon>Labeonini</taxon>
        <taxon>Cirrhinus</taxon>
    </lineage>
</organism>
<dbReference type="EMBL" id="JAMKFB020000149">
    <property type="protein sequence ID" value="KAL0152990.1"/>
    <property type="molecule type" value="Genomic_DNA"/>
</dbReference>
<evidence type="ECO:0000313" key="1">
    <source>
        <dbReference type="EMBL" id="KAL0152990.1"/>
    </source>
</evidence>
<name>A0ABD0MSH7_CIRMR</name>
<sequence length="58" mass="6488">DTDVGSTQEVIQRNHGNLFVIRFEGADIEDSTADVGVLEDKVLQDLSSKPYEKTCCWD</sequence>
<reference evidence="1 2" key="1">
    <citation type="submission" date="2024-05" db="EMBL/GenBank/DDBJ databases">
        <title>Genome sequencing and assembly of Indian major carp, Cirrhinus mrigala (Hamilton, 1822).</title>
        <authorList>
            <person name="Mohindra V."/>
            <person name="Chowdhury L.M."/>
            <person name="Lal K."/>
            <person name="Jena J.K."/>
        </authorList>
    </citation>
    <scope>NUCLEOTIDE SEQUENCE [LARGE SCALE GENOMIC DNA]</scope>
    <source>
        <strain evidence="1">CM1030</strain>
        <tissue evidence="1">Blood</tissue>
    </source>
</reference>
<feature type="non-terminal residue" evidence="1">
    <location>
        <position position="1"/>
    </location>
</feature>
<gene>
    <name evidence="1" type="ORF">M9458_051694</name>
</gene>
<comment type="caution">
    <text evidence="1">The sequence shown here is derived from an EMBL/GenBank/DDBJ whole genome shotgun (WGS) entry which is preliminary data.</text>
</comment>